<evidence type="ECO:0000256" key="1">
    <source>
        <dbReference type="SAM" id="MobiDB-lite"/>
    </source>
</evidence>
<name>A0AAE0ZVE8_9GAST</name>
<reference evidence="2" key="1">
    <citation type="journal article" date="2023" name="G3 (Bethesda)">
        <title>A reference genome for the long-term kleptoplast-retaining sea slug Elysia crispata morphotype clarki.</title>
        <authorList>
            <person name="Eastman K.E."/>
            <person name="Pendleton A.L."/>
            <person name="Shaikh M.A."/>
            <person name="Suttiyut T."/>
            <person name="Ogas R."/>
            <person name="Tomko P."/>
            <person name="Gavelis G."/>
            <person name="Widhalm J.R."/>
            <person name="Wisecaver J.H."/>
        </authorList>
    </citation>
    <scope>NUCLEOTIDE SEQUENCE</scope>
    <source>
        <strain evidence="2">ECLA1</strain>
    </source>
</reference>
<dbReference type="AlphaFoldDB" id="A0AAE0ZVE8"/>
<protein>
    <submittedName>
        <fullName evidence="2">Uncharacterized protein</fullName>
    </submittedName>
</protein>
<dbReference type="Proteomes" id="UP001283361">
    <property type="component" value="Unassembled WGS sequence"/>
</dbReference>
<feature type="region of interest" description="Disordered" evidence="1">
    <location>
        <begin position="1"/>
        <end position="32"/>
    </location>
</feature>
<evidence type="ECO:0000313" key="3">
    <source>
        <dbReference type="Proteomes" id="UP001283361"/>
    </source>
</evidence>
<dbReference type="EMBL" id="JAWDGP010003248">
    <property type="protein sequence ID" value="KAK3776077.1"/>
    <property type="molecule type" value="Genomic_DNA"/>
</dbReference>
<feature type="compositionally biased region" description="Polar residues" evidence="1">
    <location>
        <begin position="8"/>
        <end position="26"/>
    </location>
</feature>
<organism evidence="2 3">
    <name type="scientific">Elysia crispata</name>
    <name type="common">lettuce slug</name>
    <dbReference type="NCBI Taxonomy" id="231223"/>
    <lineage>
        <taxon>Eukaryota</taxon>
        <taxon>Metazoa</taxon>
        <taxon>Spiralia</taxon>
        <taxon>Lophotrochozoa</taxon>
        <taxon>Mollusca</taxon>
        <taxon>Gastropoda</taxon>
        <taxon>Heterobranchia</taxon>
        <taxon>Euthyneura</taxon>
        <taxon>Panpulmonata</taxon>
        <taxon>Sacoglossa</taxon>
        <taxon>Placobranchoidea</taxon>
        <taxon>Plakobranchidae</taxon>
        <taxon>Elysia</taxon>
    </lineage>
</organism>
<sequence length="192" mass="20780">MNKPCESPRSQSSPNRWHSLPSQKSQVAPHGRAGSLAVEDLGETIGILPPDHSLFPPLDIAWKGRQVLCFARDARSSGRRDIGPREVLSTSALESACRPRFPRSAALKAVGRCFSGRRFVINIDGTLIASIEKMRARRLSGEIKQEVFFAAQIGCIPYWISGALKRGGHCCASGCARRAGGNAYKCDGMTGL</sequence>
<accession>A0AAE0ZVE8</accession>
<comment type="caution">
    <text evidence="2">The sequence shown here is derived from an EMBL/GenBank/DDBJ whole genome shotgun (WGS) entry which is preliminary data.</text>
</comment>
<evidence type="ECO:0000313" key="2">
    <source>
        <dbReference type="EMBL" id="KAK3776077.1"/>
    </source>
</evidence>
<proteinExistence type="predicted"/>
<keyword evidence="3" id="KW-1185">Reference proteome</keyword>
<gene>
    <name evidence="2" type="ORF">RRG08_046744</name>
</gene>